<evidence type="ECO:0000313" key="7">
    <source>
        <dbReference type="Proteomes" id="UP000095285"/>
    </source>
</evidence>
<comment type="catalytic activity">
    <reaction evidence="4">
        <text>oxaloacetate = enol-oxaloacetate</text>
        <dbReference type="Rhea" id="RHEA:16021"/>
        <dbReference type="ChEBI" id="CHEBI:16452"/>
        <dbReference type="ChEBI" id="CHEBI:17479"/>
        <dbReference type="EC" id="5.3.2.2"/>
    </reaction>
    <physiologicalReaction direction="right-to-left" evidence="4">
        <dbReference type="Rhea" id="RHEA:16023"/>
    </physiologicalReaction>
</comment>
<dbReference type="InterPro" id="IPR036663">
    <property type="entry name" value="Fumarylacetoacetase_C_sf"/>
</dbReference>
<accession>A0A1I7V850</accession>
<evidence type="ECO:0000259" key="6">
    <source>
        <dbReference type="Pfam" id="PF01557"/>
    </source>
</evidence>
<feature type="domain" description="Fumarylacetoacetase-like C-terminal" evidence="6">
    <location>
        <begin position="29"/>
        <end position="213"/>
    </location>
</feature>
<proteinExistence type="inferred from homology"/>
<keyword evidence="7" id="KW-1185">Reference proteome</keyword>
<dbReference type="GO" id="GO:0050163">
    <property type="term" value="F:oxaloacetate tautomerase activity"/>
    <property type="evidence" value="ECO:0007669"/>
    <property type="project" value="UniProtKB-EC"/>
</dbReference>
<dbReference type="PANTHER" id="PTHR11820:SF7">
    <property type="entry name" value="ACYLPYRUVASE FAHD1, MITOCHONDRIAL"/>
    <property type="match status" value="1"/>
</dbReference>
<evidence type="ECO:0000313" key="8">
    <source>
        <dbReference type="WBParaSite" id="EN70_10896"/>
    </source>
</evidence>
<dbReference type="WBParaSite" id="EN70_10896">
    <property type="protein sequence ID" value="EN70_10896"/>
    <property type="gene ID" value="EN70_10896"/>
</dbReference>
<dbReference type="InterPro" id="IPR011234">
    <property type="entry name" value="Fumarylacetoacetase-like_C"/>
</dbReference>
<comment type="similarity">
    <text evidence="1">Belongs to the FAH family.</text>
</comment>
<dbReference type="PANTHER" id="PTHR11820">
    <property type="entry name" value="ACYLPYRUVASE"/>
    <property type="match status" value="1"/>
</dbReference>
<dbReference type="GO" id="GO:0046872">
    <property type="term" value="F:metal ion binding"/>
    <property type="evidence" value="ECO:0007669"/>
    <property type="project" value="UniProtKB-KW"/>
</dbReference>
<evidence type="ECO:0000256" key="1">
    <source>
        <dbReference type="ARBA" id="ARBA00010211"/>
    </source>
</evidence>
<dbReference type="AlphaFoldDB" id="A0A1I7V850"/>
<dbReference type="GO" id="GO:0018773">
    <property type="term" value="F:acetylpyruvate hydrolase activity"/>
    <property type="evidence" value="ECO:0007669"/>
    <property type="project" value="TreeGrafter"/>
</dbReference>
<reference evidence="8" key="2">
    <citation type="submission" date="2016-11" db="UniProtKB">
        <authorList>
            <consortium name="WormBaseParasite"/>
        </authorList>
    </citation>
    <scope>IDENTIFICATION</scope>
</reference>
<evidence type="ECO:0000256" key="4">
    <source>
        <dbReference type="ARBA" id="ARBA00044911"/>
    </source>
</evidence>
<reference evidence="7" key="1">
    <citation type="submission" date="2012-04" db="EMBL/GenBank/DDBJ databases">
        <title>The Genome Sequence of Loa loa.</title>
        <authorList>
            <consortium name="The Broad Institute Genome Sequencing Platform"/>
            <consortium name="Broad Institute Genome Sequencing Center for Infectious Disease"/>
            <person name="Nutman T.B."/>
            <person name="Fink D.L."/>
            <person name="Russ C."/>
            <person name="Young S."/>
            <person name="Zeng Q."/>
            <person name="Gargeya S."/>
            <person name="Alvarado L."/>
            <person name="Berlin A."/>
            <person name="Chapman S.B."/>
            <person name="Chen Z."/>
            <person name="Freedman E."/>
            <person name="Gellesch M."/>
            <person name="Goldberg J."/>
            <person name="Griggs A."/>
            <person name="Gujja S."/>
            <person name="Heilman E.R."/>
            <person name="Heiman D."/>
            <person name="Howarth C."/>
            <person name="Mehta T."/>
            <person name="Neiman D."/>
            <person name="Pearson M."/>
            <person name="Roberts A."/>
            <person name="Saif S."/>
            <person name="Shea T."/>
            <person name="Shenoy N."/>
            <person name="Sisk P."/>
            <person name="Stolte C."/>
            <person name="Sykes S."/>
            <person name="White J."/>
            <person name="Yandava C."/>
            <person name="Haas B."/>
            <person name="Henn M.R."/>
            <person name="Nusbaum C."/>
            <person name="Birren B."/>
        </authorList>
    </citation>
    <scope>NUCLEOTIDE SEQUENCE [LARGE SCALE GENOMIC DNA]</scope>
</reference>
<evidence type="ECO:0000256" key="5">
    <source>
        <dbReference type="ARBA" id="ARBA00044973"/>
    </source>
</evidence>
<dbReference type="Pfam" id="PF01557">
    <property type="entry name" value="FAA_hydrolase"/>
    <property type="match status" value="1"/>
</dbReference>
<dbReference type="SUPFAM" id="SSF56529">
    <property type="entry name" value="FAH"/>
    <property type="match status" value="1"/>
</dbReference>
<dbReference type="GO" id="GO:0005739">
    <property type="term" value="C:mitochondrion"/>
    <property type="evidence" value="ECO:0007669"/>
    <property type="project" value="TreeGrafter"/>
</dbReference>
<dbReference type="Proteomes" id="UP000095285">
    <property type="component" value="Unassembled WGS sequence"/>
</dbReference>
<organism evidence="7 8">
    <name type="scientific">Loa loa</name>
    <name type="common">Eye worm</name>
    <name type="synonym">Filaria loa</name>
    <dbReference type="NCBI Taxonomy" id="7209"/>
    <lineage>
        <taxon>Eukaryota</taxon>
        <taxon>Metazoa</taxon>
        <taxon>Ecdysozoa</taxon>
        <taxon>Nematoda</taxon>
        <taxon>Chromadorea</taxon>
        <taxon>Rhabditida</taxon>
        <taxon>Spirurina</taxon>
        <taxon>Spiruromorpha</taxon>
        <taxon>Filarioidea</taxon>
        <taxon>Onchocercidae</taxon>
        <taxon>Loa</taxon>
    </lineage>
</organism>
<evidence type="ECO:0000256" key="3">
    <source>
        <dbReference type="ARBA" id="ARBA00042340"/>
    </source>
</evidence>
<protein>
    <recommendedName>
        <fullName evidence="5">oxaloacetate tautomerase</fullName>
        <ecNumber evidence="5">5.3.2.2</ecNumber>
    </recommendedName>
    <alternativeName>
        <fullName evidence="3">Fumarylacetoacetate hydrolase domain-containing protein 1</fullName>
    </alternativeName>
</protein>
<dbReference type="STRING" id="7209.A0A1I7V850"/>
<keyword evidence="2" id="KW-0479">Metal-binding</keyword>
<sequence length="223" mass="24780">MATQLSNFRNLGKKIVCVGACSGIGKHDTENTVVFLKSTNSYVSQGQPITPPPGCKILHQEVELGVIFSKTAKNIHLRKHLIYIGGYTVALDMTARDFQVIRHQTFLFGRNNPSVLSEGSVECGSDIQLSISRMKRRGRRPGSCQNHLILHVQKATLSNRCHDFDIQLYRSLTEYVTMETSDMLLTGTPSGVTAVKPGDWIEFGLEDIASFKFYVQQKSGFPA</sequence>
<dbReference type="EC" id="5.3.2.2" evidence="5"/>
<dbReference type="Gene3D" id="3.90.850.10">
    <property type="entry name" value="Fumarylacetoacetase-like, C-terminal domain"/>
    <property type="match status" value="1"/>
</dbReference>
<name>A0A1I7V850_LOALO</name>
<evidence type="ECO:0000256" key="2">
    <source>
        <dbReference type="ARBA" id="ARBA00022723"/>
    </source>
</evidence>